<dbReference type="OrthoDB" id="5886118at2"/>
<dbReference type="Proteomes" id="UP000032427">
    <property type="component" value="Chromosome 2"/>
</dbReference>
<evidence type="ECO:0000313" key="2">
    <source>
        <dbReference type="Proteomes" id="UP000032427"/>
    </source>
</evidence>
<dbReference type="KEGG" id="awd:AWOD_II_0147"/>
<name>A0A090JZA9_9GAMM</name>
<evidence type="ECO:0000313" key="1">
    <source>
        <dbReference type="EMBL" id="CED56798.1"/>
    </source>
</evidence>
<accession>A0A090JZA9</accession>
<protein>
    <submittedName>
        <fullName evidence="1">Uncharacterized protein</fullName>
    </submittedName>
</protein>
<dbReference type="AlphaFoldDB" id="A0A090JZA9"/>
<keyword evidence="2" id="KW-1185">Reference proteome</keyword>
<reference evidence="2" key="1">
    <citation type="submission" date="2014-09" db="EMBL/GenBank/DDBJ databases">
        <authorList>
            <person name="Hjerde E."/>
        </authorList>
    </citation>
    <scope>NUCLEOTIDE SEQUENCE [LARGE SCALE GENOMIC DNA]</scope>
    <source>
        <strain evidence="2">06/09/139</strain>
    </source>
</reference>
<gene>
    <name evidence="1" type="ORF">AWOD_II_0147</name>
</gene>
<dbReference type="GeneID" id="28542392"/>
<dbReference type="EMBL" id="LN554847">
    <property type="protein sequence ID" value="CED56798.1"/>
    <property type="molecule type" value="Genomic_DNA"/>
</dbReference>
<dbReference type="PATRIC" id="fig|80852.17.peg.2892"/>
<organism evidence="1 2">
    <name type="scientific">Aliivibrio wodanis</name>
    <dbReference type="NCBI Taxonomy" id="80852"/>
    <lineage>
        <taxon>Bacteria</taxon>
        <taxon>Pseudomonadati</taxon>
        <taxon>Pseudomonadota</taxon>
        <taxon>Gammaproteobacteria</taxon>
        <taxon>Vibrionales</taxon>
        <taxon>Vibrionaceae</taxon>
        <taxon>Aliivibrio</taxon>
    </lineage>
</organism>
<sequence length="307" mass="33674">MKLPWQLDEATVCYEMNGCTSDKRMGIAVRGSLPIRNLHKPAYDVSVKDMFMSGVIESVIAELNHIETKQDKYLYVTNRYQSIKIWINRSSKELNSITAYPLANAAINNVGHLVMIGATAGFANTTVPVLKNALNGSIGSNNAELFGKAANTLLEKGASQFSPIAKNKSAATSSDATGFSLVKGLTTDAIALGSHIKAATQKSDCDISFVNVPVQTAIFRDKTKRKNQVRSLLQRVKQLISPDKLIIRVGSDFNRHHAGCVIDLGVRAISMHELIDFLVVYTEKNKLINCFHDRSNEPQLLGKVNVI</sequence>
<proteinExistence type="predicted"/>
<dbReference type="HOGENOM" id="CLU_888378_0_0_6"/>